<dbReference type="Ensembl" id="ENSEBUT00000019805.1">
    <property type="protein sequence ID" value="ENSEBUP00000019229.1"/>
    <property type="gene ID" value="ENSEBUG00000011965.1"/>
</dbReference>
<evidence type="ECO:0000259" key="11">
    <source>
        <dbReference type="Pfam" id="PF00725"/>
    </source>
</evidence>
<dbReference type="GO" id="GO:0070403">
    <property type="term" value="F:NAD+ binding"/>
    <property type="evidence" value="ECO:0007669"/>
    <property type="project" value="InterPro"/>
</dbReference>
<dbReference type="SUPFAM" id="SSF48179">
    <property type="entry name" value="6-phosphogluconate dehydrogenase C-terminal domain-like"/>
    <property type="match status" value="1"/>
</dbReference>
<comment type="similarity">
    <text evidence="2">Belongs to the 3-hydroxyacyl-CoA dehydrogenase family.</text>
</comment>
<evidence type="ECO:0000256" key="1">
    <source>
        <dbReference type="ARBA" id="ARBA00004496"/>
    </source>
</evidence>
<dbReference type="GO" id="GO:0005737">
    <property type="term" value="C:cytoplasm"/>
    <property type="evidence" value="ECO:0007669"/>
    <property type="project" value="UniProtKB-SubCell"/>
</dbReference>
<dbReference type="GO" id="GO:0006631">
    <property type="term" value="P:fatty acid metabolic process"/>
    <property type="evidence" value="ECO:0007669"/>
    <property type="project" value="InterPro"/>
</dbReference>
<dbReference type="InterPro" id="IPR006108">
    <property type="entry name" value="3HC_DH_C"/>
</dbReference>
<evidence type="ECO:0000256" key="7">
    <source>
        <dbReference type="ARBA" id="ARBA00023027"/>
    </source>
</evidence>
<dbReference type="InterPro" id="IPR006180">
    <property type="entry name" value="3-OHacyl-CoA_DH_CS"/>
</dbReference>
<accession>A0A8C4WY22</accession>
<dbReference type="InterPro" id="IPR006176">
    <property type="entry name" value="3-OHacyl-CoA_DH_NAD-bd"/>
</dbReference>
<dbReference type="Gene3D" id="3.40.50.720">
    <property type="entry name" value="NAD(P)-binding Rossmann-like Domain"/>
    <property type="match status" value="1"/>
</dbReference>
<dbReference type="GeneTree" id="ENSGT00390000007182"/>
<dbReference type="InterPro" id="IPR008927">
    <property type="entry name" value="6-PGluconate_DH-like_C_sf"/>
</dbReference>
<evidence type="ECO:0000256" key="9">
    <source>
        <dbReference type="ARBA" id="ARBA00042709"/>
    </source>
</evidence>
<dbReference type="AlphaFoldDB" id="A0A8C4WY22"/>
<keyword evidence="6" id="KW-0560">Oxidoreductase</keyword>
<organism evidence="13 14">
    <name type="scientific">Eptatretus burgeri</name>
    <name type="common">Inshore hagfish</name>
    <dbReference type="NCBI Taxonomy" id="7764"/>
    <lineage>
        <taxon>Eukaryota</taxon>
        <taxon>Metazoa</taxon>
        <taxon>Chordata</taxon>
        <taxon>Craniata</taxon>
        <taxon>Vertebrata</taxon>
        <taxon>Cyclostomata</taxon>
        <taxon>Myxini</taxon>
        <taxon>Myxiniformes</taxon>
        <taxon>Myxinidae</taxon>
        <taxon>Eptatretinae</taxon>
        <taxon>Eptatretus</taxon>
    </lineage>
</organism>
<dbReference type="EC" id="1.1.1.45" evidence="8"/>
<evidence type="ECO:0000256" key="4">
    <source>
        <dbReference type="ARBA" id="ARBA00022490"/>
    </source>
</evidence>
<evidence type="ECO:0000256" key="8">
    <source>
        <dbReference type="ARBA" id="ARBA00038962"/>
    </source>
</evidence>
<evidence type="ECO:0000256" key="3">
    <source>
        <dbReference type="ARBA" id="ARBA00011738"/>
    </source>
</evidence>
<dbReference type="Gene3D" id="1.10.1040.10">
    <property type="entry name" value="N-(1-d-carboxylethyl)-l-norvaline Dehydrogenase, domain 2"/>
    <property type="match status" value="1"/>
</dbReference>
<dbReference type="PIRSF" id="PIRSF000105">
    <property type="entry name" value="HCDH"/>
    <property type="match status" value="1"/>
</dbReference>
<comment type="subcellular location">
    <subcellularLocation>
        <location evidence="1">Cytoplasm</location>
    </subcellularLocation>
</comment>
<evidence type="ECO:0000256" key="10">
    <source>
        <dbReference type="PIRSR" id="PIRSR000105-1"/>
    </source>
</evidence>
<keyword evidence="7" id="KW-0520">NAD</keyword>
<feature type="domain" description="3-hydroxyacyl-CoA dehydrogenase NAD binding" evidence="12">
    <location>
        <begin position="1"/>
        <end position="86"/>
    </location>
</feature>
<keyword evidence="4" id="KW-0963">Cytoplasm</keyword>
<evidence type="ECO:0000313" key="14">
    <source>
        <dbReference type="Proteomes" id="UP000694388"/>
    </source>
</evidence>
<dbReference type="PROSITE" id="PS00067">
    <property type="entry name" value="3HCDH"/>
    <property type="match status" value="1"/>
</dbReference>
<protein>
    <recommendedName>
        <fullName evidence="9">L-gulonate 3-dehydrogenase</fullName>
        <ecNumber evidence="8">1.1.1.45</ecNumber>
    </recommendedName>
    <alternativeName>
        <fullName evidence="9">L-gulonate 3-dehydrogenase</fullName>
    </alternativeName>
</protein>
<dbReference type="InterPro" id="IPR036291">
    <property type="entry name" value="NAD(P)-bd_dom_sf"/>
</dbReference>
<name>A0A8C4WY22_EPTBU</name>
<reference evidence="13" key="2">
    <citation type="submission" date="2025-09" db="UniProtKB">
        <authorList>
            <consortium name="Ensembl"/>
        </authorList>
    </citation>
    <scope>IDENTIFICATION</scope>
</reference>
<evidence type="ECO:0000256" key="2">
    <source>
        <dbReference type="ARBA" id="ARBA00009463"/>
    </source>
</evidence>
<dbReference type="GO" id="GO:0050104">
    <property type="term" value="F:L-gulonate 3-dehydrogenase activity"/>
    <property type="evidence" value="ECO:0007669"/>
    <property type="project" value="UniProtKB-EC"/>
</dbReference>
<evidence type="ECO:0000256" key="6">
    <source>
        <dbReference type="ARBA" id="ARBA00023002"/>
    </source>
</evidence>
<dbReference type="Proteomes" id="UP000694388">
    <property type="component" value="Unplaced"/>
</dbReference>
<keyword evidence="14" id="KW-1185">Reference proteome</keyword>
<dbReference type="Pfam" id="PF02737">
    <property type="entry name" value="3HCDH_N"/>
    <property type="match status" value="1"/>
</dbReference>
<evidence type="ECO:0000313" key="13">
    <source>
        <dbReference type="Ensembl" id="ENSEBUP00000019229.1"/>
    </source>
</evidence>
<sequence>MKRGLFSTLDHMIPPSSIIGSSSSCLLPSLLFADLNCCSRCLVCHPVNPPYLIRLVELIPHPKTEAWVTLQIENLMRQLGRTPITLRVELPGFALNRLQYALLTEAWRLVESGALTPAEVDLVMTEGLGPRYAFLGPLETMHLNAAGVHNYCQLYGESICTVANTFGPTPEFSGIVMDSVHKAMCDTVGGSTRDLEKRQCWRDRCLTALSKLKQTIDVQDKEEGKTTEK</sequence>
<dbReference type="Pfam" id="PF00725">
    <property type="entry name" value="3HCDH"/>
    <property type="match status" value="1"/>
</dbReference>
<dbReference type="PANTHER" id="PTHR48075:SF1">
    <property type="entry name" value="LAMBDA-CRYSTALLIN HOMOLOG"/>
    <property type="match status" value="1"/>
</dbReference>
<keyword evidence="5" id="KW-0597">Phosphoprotein</keyword>
<dbReference type="PROSITE" id="PS51257">
    <property type="entry name" value="PROKAR_LIPOPROTEIN"/>
    <property type="match status" value="1"/>
</dbReference>
<comment type="subunit">
    <text evidence="3">Homodimer.</text>
</comment>
<evidence type="ECO:0000259" key="12">
    <source>
        <dbReference type="Pfam" id="PF02737"/>
    </source>
</evidence>
<dbReference type="InterPro" id="IPR022694">
    <property type="entry name" value="3-OHacyl-CoA_DH"/>
</dbReference>
<proteinExistence type="inferred from homology"/>
<reference evidence="13" key="1">
    <citation type="submission" date="2025-08" db="UniProtKB">
        <authorList>
            <consortium name="Ensembl"/>
        </authorList>
    </citation>
    <scope>IDENTIFICATION</scope>
</reference>
<dbReference type="InterPro" id="IPR013328">
    <property type="entry name" value="6PGD_dom2"/>
</dbReference>
<feature type="domain" description="3-hydroxyacyl-CoA dehydrogenase C-terminal" evidence="11">
    <location>
        <begin position="92"/>
        <end position="147"/>
    </location>
</feature>
<dbReference type="OMA" id="CAIMRTI"/>
<dbReference type="PANTHER" id="PTHR48075">
    <property type="entry name" value="3-HYDROXYACYL-COA DEHYDROGENASE FAMILY PROTEIN"/>
    <property type="match status" value="1"/>
</dbReference>
<evidence type="ECO:0000256" key="5">
    <source>
        <dbReference type="ARBA" id="ARBA00022553"/>
    </source>
</evidence>
<dbReference type="SUPFAM" id="SSF51735">
    <property type="entry name" value="NAD(P)-binding Rossmann-fold domains"/>
    <property type="match status" value="1"/>
</dbReference>
<feature type="site" description="Important for catalytic activity" evidence="10">
    <location>
        <position position="45"/>
    </location>
</feature>